<feature type="compositionally biased region" description="Pro residues" evidence="1">
    <location>
        <begin position="1"/>
        <end position="11"/>
    </location>
</feature>
<feature type="region of interest" description="Disordered" evidence="1">
    <location>
        <begin position="121"/>
        <end position="142"/>
    </location>
</feature>
<dbReference type="Proteomes" id="UP000165522">
    <property type="component" value="Segment"/>
</dbReference>
<organism evidence="2">
    <name type="scientific">Suid herpesvirus 1</name>
    <name type="common">SuHV-1</name>
    <name type="synonym">Pseudorabies virus</name>
    <dbReference type="NCBI Taxonomy" id="10345"/>
    <lineage>
        <taxon>Viruses</taxon>
        <taxon>Duplodnaviria</taxon>
        <taxon>Heunggongvirae</taxon>
        <taxon>Peploviricota</taxon>
        <taxon>Herviviricetes</taxon>
        <taxon>Herpesvirales</taxon>
        <taxon>Orthoherpesviridae</taxon>
        <taxon>Alphaherpesvirinae</taxon>
        <taxon>Varicellovirus</taxon>
        <taxon>Varicellovirus suidalpha1</taxon>
    </lineage>
</organism>
<evidence type="ECO:0000256" key="1">
    <source>
        <dbReference type="SAM" id="MobiDB-lite"/>
    </source>
</evidence>
<sequence length="142" mass="14591">MAPPESRPGPVRPSGRVAGTGSVSARASARPPVGPCAGSAWAPASGRPRTRRPPSDPPCAPRCSRRPSLPRRGKTPQSQSVPRTRTCRYSSHPGGSSGLASASAASTAPICQTAYRRGRGCLPQTWGAWPRSRAGGSSRAPG</sequence>
<name>Q69341_SUHV</name>
<evidence type="ECO:0000313" key="3">
    <source>
        <dbReference type="EMBL" id="DAA02200.1"/>
    </source>
</evidence>
<reference evidence="3 4" key="2">
    <citation type="journal article" date="2004" name="J. Virol.">
        <title>Complete, annotated sequence of the pseudorabies virus genome.</title>
        <authorList>
            <person name="Klupp B.G."/>
            <person name="Hengartner C.J."/>
            <person name="Mettenleiter T.C."/>
            <person name="Enquist L.W."/>
        </authorList>
    </citation>
    <scope>NUCLEOTIDE SEQUENCE [LARGE SCALE GENOMIC DNA]</scope>
</reference>
<dbReference type="EMBL" id="M57505">
    <property type="protein sequence ID" value="AAA47469.1"/>
    <property type="molecule type" value="mRNA"/>
</dbReference>
<accession>Q69341</accession>
<proteinExistence type="evidence at transcript level"/>
<evidence type="ECO:0000313" key="4">
    <source>
        <dbReference type="Proteomes" id="UP000165522"/>
    </source>
</evidence>
<feature type="region of interest" description="Disordered" evidence="1">
    <location>
        <begin position="1"/>
        <end position="107"/>
    </location>
</feature>
<accession>Q5PPC9</accession>
<feature type="compositionally biased region" description="Low complexity" evidence="1">
    <location>
        <begin position="90"/>
        <end position="107"/>
    </location>
</feature>
<evidence type="ECO:0000313" key="2">
    <source>
        <dbReference type="EMBL" id="AAA47469.1"/>
    </source>
</evidence>
<protein>
    <submittedName>
        <fullName evidence="2">Pseudorabies virus ORF1, ORF2, and ORF3</fullName>
    </submittedName>
    <submittedName>
        <fullName evidence="3">Putative LLT ORF3</fullName>
    </submittedName>
</protein>
<dbReference type="EMBL" id="BK001744">
    <property type="protein sequence ID" value="DAA02200.1"/>
    <property type="molecule type" value="Genomic_DNA"/>
</dbReference>
<feature type="compositionally biased region" description="Basic residues" evidence="1">
    <location>
        <begin position="63"/>
        <end position="74"/>
    </location>
</feature>
<reference evidence="2" key="1">
    <citation type="journal article" date="1991" name="J. Virol.">
        <title>Cloning of the latency gene and the early protein 0 gene of pseudorabies virus.</title>
        <authorList>
            <person name="Cheung A.K."/>
        </authorList>
    </citation>
    <scope>NUCLEOTIDE SEQUENCE</scope>
    <source>
        <strain evidence="2">Indiana-Funkhauser</strain>
    </source>
</reference>
<gene>
    <name evidence="3" type="primary">LLT</name>
</gene>
<feature type="compositionally biased region" description="Polar residues" evidence="1">
    <location>
        <begin position="75"/>
        <end position="89"/>
    </location>
</feature>